<organism evidence="11 12">
    <name type="scientific">Paramecium primaurelia</name>
    <dbReference type="NCBI Taxonomy" id="5886"/>
    <lineage>
        <taxon>Eukaryota</taxon>
        <taxon>Sar</taxon>
        <taxon>Alveolata</taxon>
        <taxon>Ciliophora</taxon>
        <taxon>Intramacronucleata</taxon>
        <taxon>Oligohymenophorea</taxon>
        <taxon>Peniculida</taxon>
        <taxon>Parameciidae</taxon>
        <taxon>Paramecium</taxon>
    </lineage>
</organism>
<feature type="transmembrane region" description="Helical" evidence="10">
    <location>
        <begin position="833"/>
        <end position="852"/>
    </location>
</feature>
<protein>
    <recommendedName>
        <fullName evidence="2">chitin synthase</fullName>
        <ecNumber evidence="2">2.4.1.16</ecNumber>
    </recommendedName>
</protein>
<evidence type="ECO:0000256" key="5">
    <source>
        <dbReference type="ARBA" id="ARBA00022679"/>
    </source>
</evidence>
<evidence type="ECO:0000313" key="12">
    <source>
        <dbReference type="Proteomes" id="UP000688137"/>
    </source>
</evidence>
<dbReference type="InterPro" id="IPR004835">
    <property type="entry name" value="Chitin_synth"/>
</dbReference>
<dbReference type="GO" id="GO:0004100">
    <property type="term" value="F:chitin synthase activity"/>
    <property type="evidence" value="ECO:0007669"/>
    <property type="project" value="UniProtKB-EC"/>
</dbReference>
<dbReference type="EMBL" id="CAJJDM010000019">
    <property type="protein sequence ID" value="CAD8054076.1"/>
    <property type="molecule type" value="Genomic_DNA"/>
</dbReference>
<dbReference type="PANTHER" id="PTHR22914:SF9">
    <property type="entry name" value="CHITIN SYNTHASE 1"/>
    <property type="match status" value="1"/>
</dbReference>
<dbReference type="PANTHER" id="PTHR22914">
    <property type="entry name" value="CHITIN SYNTHASE"/>
    <property type="match status" value="1"/>
</dbReference>
<feature type="transmembrane region" description="Helical" evidence="10">
    <location>
        <begin position="626"/>
        <end position="654"/>
    </location>
</feature>
<dbReference type="Pfam" id="PF01644">
    <property type="entry name" value="Chitin_synth_1"/>
    <property type="match status" value="2"/>
</dbReference>
<feature type="transmembrane region" description="Helical" evidence="10">
    <location>
        <begin position="674"/>
        <end position="698"/>
    </location>
</feature>
<dbReference type="GO" id="GO:0071555">
    <property type="term" value="P:cell wall organization"/>
    <property type="evidence" value="ECO:0007669"/>
    <property type="project" value="UniProtKB-KW"/>
</dbReference>
<evidence type="ECO:0000256" key="2">
    <source>
        <dbReference type="ARBA" id="ARBA00012543"/>
    </source>
</evidence>
<keyword evidence="6 10" id="KW-0812">Transmembrane</keyword>
<evidence type="ECO:0000256" key="1">
    <source>
        <dbReference type="ARBA" id="ARBA00004651"/>
    </source>
</evidence>
<accession>A0A8S1KM44</accession>
<keyword evidence="4" id="KW-0328">Glycosyltransferase</keyword>
<keyword evidence="12" id="KW-1185">Reference proteome</keyword>
<comment type="caution">
    <text evidence="11">The sequence shown here is derived from an EMBL/GenBank/DDBJ whole genome shotgun (WGS) entry which is preliminary data.</text>
</comment>
<evidence type="ECO:0000256" key="8">
    <source>
        <dbReference type="ARBA" id="ARBA00023316"/>
    </source>
</evidence>
<dbReference type="GO" id="GO:0006031">
    <property type="term" value="P:chitin biosynthetic process"/>
    <property type="evidence" value="ECO:0007669"/>
    <property type="project" value="TreeGrafter"/>
</dbReference>
<gene>
    <name evidence="11" type="ORF">PPRIM_AZ9-3.1.T0210285</name>
</gene>
<keyword evidence="10" id="KW-1133">Transmembrane helix</keyword>
<dbReference type="GO" id="GO:0005886">
    <property type="term" value="C:plasma membrane"/>
    <property type="evidence" value="ECO:0007669"/>
    <property type="project" value="UniProtKB-SubCell"/>
</dbReference>
<comment type="subcellular location">
    <subcellularLocation>
        <location evidence="1">Cell membrane</location>
        <topology evidence="1">Multi-pass membrane protein</topology>
    </subcellularLocation>
</comment>
<feature type="transmembrane region" description="Helical" evidence="10">
    <location>
        <begin position="578"/>
        <end position="606"/>
    </location>
</feature>
<evidence type="ECO:0000256" key="4">
    <source>
        <dbReference type="ARBA" id="ARBA00022676"/>
    </source>
</evidence>
<evidence type="ECO:0000256" key="3">
    <source>
        <dbReference type="ARBA" id="ARBA00022475"/>
    </source>
</evidence>
<keyword evidence="7 10" id="KW-0472">Membrane</keyword>
<evidence type="ECO:0000256" key="9">
    <source>
        <dbReference type="SAM" id="MobiDB-lite"/>
    </source>
</evidence>
<dbReference type="AlphaFoldDB" id="A0A8S1KM44"/>
<keyword evidence="8" id="KW-0961">Cell wall biogenesis/degradation</keyword>
<proteinExistence type="predicted"/>
<feature type="compositionally biased region" description="Low complexity" evidence="9">
    <location>
        <begin position="882"/>
        <end position="893"/>
    </location>
</feature>
<feature type="region of interest" description="Disordered" evidence="9">
    <location>
        <begin position="877"/>
        <end position="906"/>
    </location>
</feature>
<evidence type="ECO:0000256" key="10">
    <source>
        <dbReference type="SAM" id="Phobius"/>
    </source>
</evidence>
<feature type="transmembrane region" description="Helical" evidence="10">
    <location>
        <begin position="718"/>
        <end position="741"/>
    </location>
</feature>
<dbReference type="OMA" id="CEYDIGN"/>
<dbReference type="Proteomes" id="UP000688137">
    <property type="component" value="Unassembled WGS sequence"/>
</dbReference>
<keyword evidence="5" id="KW-0808">Transferase</keyword>
<name>A0A8S1KM44_PARPR</name>
<feature type="transmembrane region" description="Helical" evidence="10">
    <location>
        <begin position="808"/>
        <end position="827"/>
    </location>
</feature>
<dbReference type="EC" id="2.4.1.16" evidence="2"/>
<evidence type="ECO:0000256" key="7">
    <source>
        <dbReference type="ARBA" id="ARBA00023136"/>
    </source>
</evidence>
<reference evidence="11" key="1">
    <citation type="submission" date="2021-01" db="EMBL/GenBank/DDBJ databases">
        <authorList>
            <consortium name="Genoscope - CEA"/>
            <person name="William W."/>
        </authorList>
    </citation>
    <scope>NUCLEOTIDE SEQUENCE</scope>
</reference>
<keyword evidence="3" id="KW-1003">Cell membrane</keyword>
<evidence type="ECO:0000256" key="6">
    <source>
        <dbReference type="ARBA" id="ARBA00022692"/>
    </source>
</evidence>
<evidence type="ECO:0000313" key="11">
    <source>
        <dbReference type="EMBL" id="CAD8054076.1"/>
    </source>
</evidence>
<sequence length="936" mass="110119">MQNRNISVGRSQELVKKIPDYRARYQPIELQLQKEGGLKKQIYEPQPRLEEISIKGIAQLRHNVNQSCRETYQFSQTQVMKINHDGLISEIAFCQDSQRREQEIATLGEEHKKEIIEYCEYNQVKVMICITMYSEPLQELQKSLKGILDSLDEFYQDGILPNQILVVVIYDGIENIRNQGDENGNNQEGDIIPYFCQYLDKQNKIEGKQTLEEQYKLYKLNKQLLQKYSLEQRKRFLQRNDFSKDQFIKRDPNLNYIKKNYTKAVQTMESLYNKAKEYIDLRQNNALVYQSVFTTMLPDQEDLQLPIFNVFKFANGTKLSSHLWFFKGFCQEFQPEYCVLMDCGAKPQKGSIYYLIKELIDNKQVGGVCGTMSIELSKSDDQKGEYMDIISKILNVDIFNIERCQKCEYDIGNLLDKQFESALNFIQVLPGAYSAYRYKAFSTKYQHEIQHKCNDSQISINNQILNISNESQSNQNEDILNIYLKSKLDPNYEHETLEEANMFLAEDRVLCLYLFCNGYYLKYVRNALVEVDPPQNIIQLLLQRRRWINGSYFALNYVIRKFGEQLPNSGHSQIDKSLFILCLVFAKISQLLQYHAITLQIVWLFIVVKTLTENLDKMVAAAIKQLVIGSYVFLVFILIYLSLTYNSSSVNMIINKQQKEKERNQINQYYYSKFYGISTVLGLVSLLIAGFSFYFLIIELVINQSPLKFISVPQDLPSYIYFIVLISFIFTVLPFILQLFIDWKLVFKIAINSIHYIYYMPTYTHLFITYSFCRIDDLTWGTKGLISELENKGQNNKESDKKFQKFKFVAEWILRNVFLTLIFYLLFQLEVQNIMVIIILSFGVVLSLLQLVKFIGYFKYWCQFIFIKKSPAQMRSIDQADNNNNDNRVHPNNEQQCPQKYKRKGVKERSKLYKQALRHLYQPFQNENLSQQINEA</sequence>